<evidence type="ECO:0000256" key="1">
    <source>
        <dbReference type="ARBA" id="ARBA00010641"/>
    </source>
</evidence>
<keyword evidence="4" id="KW-0804">Transcription</keyword>
<sequence length="182" mass="21248">MMDTTIIYNDYLSGDAKALERLMEIYGDKLTLYINGYIKNLHDSEDLLIEVFAYLISKRPNIKSSFESYIYKAARNHALMFLRKAKRHIILTEEEMNFCIENTFEDEVCIAERNKRIYDCMEYLPSAQKEALYLVYIEGMSYKEAAAVLRKSAKQIDKLLQLGKKKLRPLLETEGIKSAFND</sequence>
<evidence type="ECO:0000256" key="4">
    <source>
        <dbReference type="ARBA" id="ARBA00023163"/>
    </source>
</evidence>
<dbReference type="SUPFAM" id="SSF88946">
    <property type="entry name" value="Sigma2 domain of RNA polymerase sigma factors"/>
    <property type="match status" value="1"/>
</dbReference>
<dbReference type="InterPro" id="IPR013325">
    <property type="entry name" value="RNA_pol_sigma_r2"/>
</dbReference>
<keyword evidence="2" id="KW-0805">Transcription regulation</keyword>
<evidence type="ECO:0000313" key="7">
    <source>
        <dbReference type="EMBL" id="MCC2211069.1"/>
    </source>
</evidence>
<organism evidence="7 8">
    <name type="scientific">Hominilimicola fabiformis</name>
    <dbReference type="NCBI Taxonomy" id="2885356"/>
    <lineage>
        <taxon>Bacteria</taxon>
        <taxon>Bacillati</taxon>
        <taxon>Bacillota</taxon>
        <taxon>Clostridia</taxon>
        <taxon>Eubacteriales</taxon>
        <taxon>Oscillospiraceae</taxon>
        <taxon>Hominilimicola</taxon>
    </lineage>
</organism>
<dbReference type="EMBL" id="JAJEQM010000013">
    <property type="protein sequence ID" value="MCC2211069.1"/>
    <property type="molecule type" value="Genomic_DNA"/>
</dbReference>
<dbReference type="InterPro" id="IPR014284">
    <property type="entry name" value="RNA_pol_sigma-70_dom"/>
</dbReference>
<evidence type="ECO:0000259" key="5">
    <source>
        <dbReference type="Pfam" id="PF04542"/>
    </source>
</evidence>
<protein>
    <submittedName>
        <fullName evidence="7">RNA polymerase sigma factor</fullName>
    </submittedName>
</protein>
<comment type="caution">
    <text evidence="7">The sequence shown here is derived from an EMBL/GenBank/DDBJ whole genome shotgun (WGS) entry which is preliminary data.</text>
</comment>
<evidence type="ECO:0000256" key="3">
    <source>
        <dbReference type="ARBA" id="ARBA00023082"/>
    </source>
</evidence>
<feature type="domain" description="RNA polymerase sigma factor 70 region 4 type 2" evidence="6">
    <location>
        <begin position="116"/>
        <end position="167"/>
    </location>
</feature>
<dbReference type="GO" id="GO:0016987">
    <property type="term" value="F:sigma factor activity"/>
    <property type="evidence" value="ECO:0007669"/>
    <property type="project" value="UniProtKB-KW"/>
</dbReference>
<dbReference type="InterPro" id="IPR039425">
    <property type="entry name" value="RNA_pol_sigma-70-like"/>
</dbReference>
<dbReference type="InterPro" id="IPR013249">
    <property type="entry name" value="RNA_pol_sigma70_r4_t2"/>
</dbReference>
<gene>
    <name evidence="7" type="ORF">LKE05_09745</name>
</gene>
<dbReference type="Pfam" id="PF08281">
    <property type="entry name" value="Sigma70_r4_2"/>
    <property type="match status" value="1"/>
</dbReference>
<dbReference type="GO" id="GO:0006352">
    <property type="term" value="P:DNA-templated transcription initiation"/>
    <property type="evidence" value="ECO:0007669"/>
    <property type="project" value="InterPro"/>
</dbReference>
<reference evidence="7 8" key="1">
    <citation type="submission" date="2021-10" db="EMBL/GenBank/DDBJ databases">
        <title>Anaerobic single-cell dispensing facilitates the cultivation of human gut bacteria.</title>
        <authorList>
            <person name="Afrizal A."/>
        </authorList>
    </citation>
    <scope>NUCLEOTIDE SEQUENCE [LARGE SCALE GENOMIC DNA]</scope>
    <source>
        <strain evidence="7 8">CLA-AA-H232</strain>
    </source>
</reference>
<dbReference type="Gene3D" id="1.10.1740.10">
    <property type="match status" value="1"/>
</dbReference>
<name>A0AAE3E020_9FIRM</name>
<dbReference type="PANTHER" id="PTHR43133:SF51">
    <property type="entry name" value="RNA POLYMERASE SIGMA FACTOR"/>
    <property type="match status" value="1"/>
</dbReference>
<evidence type="ECO:0000256" key="2">
    <source>
        <dbReference type="ARBA" id="ARBA00023015"/>
    </source>
</evidence>
<dbReference type="InterPro" id="IPR007627">
    <property type="entry name" value="RNA_pol_sigma70_r2"/>
</dbReference>
<dbReference type="GO" id="GO:0003677">
    <property type="term" value="F:DNA binding"/>
    <property type="evidence" value="ECO:0007669"/>
    <property type="project" value="InterPro"/>
</dbReference>
<keyword evidence="3" id="KW-0731">Sigma factor</keyword>
<keyword evidence="8" id="KW-1185">Reference proteome</keyword>
<evidence type="ECO:0000259" key="6">
    <source>
        <dbReference type="Pfam" id="PF08281"/>
    </source>
</evidence>
<dbReference type="Gene3D" id="1.10.10.10">
    <property type="entry name" value="Winged helix-like DNA-binding domain superfamily/Winged helix DNA-binding domain"/>
    <property type="match status" value="1"/>
</dbReference>
<dbReference type="Pfam" id="PF04542">
    <property type="entry name" value="Sigma70_r2"/>
    <property type="match status" value="1"/>
</dbReference>
<dbReference type="InterPro" id="IPR013324">
    <property type="entry name" value="RNA_pol_sigma_r3/r4-like"/>
</dbReference>
<proteinExistence type="inferred from homology"/>
<dbReference type="PANTHER" id="PTHR43133">
    <property type="entry name" value="RNA POLYMERASE ECF-TYPE SIGMA FACTO"/>
    <property type="match status" value="1"/>
</dbReference>
<dbReference type="RefSeq" id="WP_022230867.1">
    <property type="nucleotide sequence ID" value="NZ_JAJEQM010000013.1"/>
</dbReference>
<accession>A0AAE3E020</accession>
<evidence type="ECO:0000313" key="8">
    <source>
        <dbReference type="Proteomes" id="UP001198242"/>
    </source>
</evidence>
<dbReference type="SUPFAM" id="SSF88659">
    <property type="entry name" value="Sigma3 and sigma4 domains of RNA polymerase sigma factors"/>
    <property type="match status" value="1"/>
</dbReference>
<dbReference type="AlphaFoldDB" id="A0AAE3E020"/>
<dbReference type="NCBIfam" id="TIGR02937">
    <property type="entry name" value="sigma70-ECF"/>
    <property type="match status" value="1"/>
</dbReference>
<dbReference type="InterPro" id="IPR036388">
    <property type="entry name" value="WH-like_DNA-bd_sf"/>
</dbReference>
<comment type="similarity">
    <text evidence="1">Belongs to the sigma-70 factor family. ECF subfamily.</text>
</comment>
<dbReference type="Proteomes" id="UP001198242">
    <property type="component" value="Unassembled WGS sequence"/>
</dbReference>
<feature type="domain" description="RNA polymerase sigma-70 region 2" evidence="5">
    <location>
        <begin position="24"/>
        <end position="87"/>
    </location>
</feature>